<accession>D4YNR0</accession>
<evidence type="ECO:0000313" key="2">
    <source>
        <dbReference type="Proteomes" id="UP000005714"/>
    </source>
</evidence>
<dbReference type="Proteomes" id="UP000005714">
    <property type="component" value="Unassembled WGS sequence"/>
</dbReference>
<gene>
    <name evidence="1" type="ORF">HMPREF0183_1570</name>
</gene>
<dbReference type="STRING" id="585530.HMPREF0183_1570"/>
<comment type="caution">
    <text evidence="1">The sequence shown here is derived from an EMBL/GenBank/DDBJ whole genome shotgun (WGS) entry which is preliminary data.</text>
</comment>
<dbReference type="EMBL" id="ADNU01000046">
    <property type="protein sequence ID" value="EFG47050.1"/>
    <property type="molecule type" value="Genomic_DNA"/>
</dbReference>
<dbReference type="AlphaFoldDB" id="D4YNR0"/>
<evidence type="ECO:0000313" key="1">
    <source>
        <dbReference type="EMBL" id="EFG47050.1"/>
    </source>
</evidence>
<proteinExistence type="predicted"/>
<name>D4YNR0_9MICO</name>
<evidence type="ECO:0008006" key="3">
    <source>
        <dbReference type="Google" id="ProtNLM"/>
    </source>
</evidence>
<keyword evidence="2" id="KW-1185">Reference proteome</keyword>
<dbReference type="InterPro" id="IPR021491">
    <property type="entry name" value="DUF3145"/>
</dbReference>
<dbReference type="eggNOG" id="ENOG502ZWGX">
    <property type="taxonomic scope" value="Bacteria"/>
</dbReference>
<protein>
    <recommendedName>
        <fullName evidence="3">DUF3145 domain-containing protein</fullName>
    </recommendedName>
</protein>
<reference evidence="1 2" key="1">
    <citation type="submission" date="2010-04" db="EMBL/GenBank/DDBJ databases">
        <authorList>
            <person name="Qin X."/>
            <person name="Bachman B."/>
            <person name="Battles P."/>
            <person name="Bell A."/>
            <person name="Bess C."/>
            <person name="Bickham C."/>
            <person name="Chaboub L."/>
            <person name="Chen D."/>
            <person name="Coyle M."/>
            <person name="Deiros D.R."/>
            <person name="Dinh H."/>
            <person name="Forbes L."/>
            <person name="Fowler G."/>
            <person name="Francisco L."/>
            <person name="Fu Q."/>
            <person name="Gubbala S."/>
            <person name="Hale W."/>
            <person name="Han Y."/>
            <person name="Hemphill L."/>
            <person name="Highlander S.K."/>
            <person name="Hirani K."/>
            <person name="Hogues M."/>
            <person name="Jackson L."/>
            <person name="Jakkamsetti A."/>
            <person name="Javaid M."/>
            <person name="Jiang H."/>
            <person name="Korchina V."/>
            <person name="Kovar C."/>
            <person name="Lara F."/>
            <person name="Lee S."/>
            <person name="Mata R."/>
            <person name="Mathew T."/>
            <person name="Moen C."/>
            <person name="Morales K."/>
            <person name="Munidasa M."/>
            <person name="Nazareth L."/>
            <person name="Ngo R."/>
            <person name="Nguyen L."/>
            <person name="Okwuonu G."/>
            <person name="Ongeri F."/>
            <person name="Patil S."/>
            <person name="Petrosino J."/>
            <person name="Pham C."/>
            <person name="Pham P."/>
            <person name="Pu L.-L."/>
            <person name="Puazo M."/>
            <person name="Raj R."/>
            <person name="Reid J."/>
            <person name="Rouhana J."/>
            <person name="Saada N."/>
            <person name="Shang Y."/>
            <person name="Simmons D."/>
            <person name="Thornton R."/>
            <person name="Warren J."/>
            <person name="Weissenberger G."/>
            <person name="Zhang J."/>
            <person name="Zhang L."/>
            <person name="Zhou C."/>
            <person name="Zhu D."/>
            <person name="Muzny D."/>
            <person name="Worley K."/>
            <person name="Gibbs R."/>
        </authorList>
    </citation>
    <scope>NUCLEOTIDE SEQUENCE [LARGE SCALE GENOMIC DNA]</scope>
    <source>
        <strain evidence="1 2">ATCC 49030</strain>
    </source>
</reference>
<dbReference type="Pfam" id="PF11343">
    <property type="entry name" value="DUF3145"/>
    <property type="match status" value="1"/>
</dbReference>
<sequence length="178" mass="19518">MWIVGEDVFTKEETMNTQGVLFVHSAPRALCPHIEWAAGGALGAQAKFDWSDQPAAPGLLRAEICWRGPAGSGAKIASALRGWDNVRYEVTEEPSEGHDGGRWSHTPELGIYHAITDAFGNIVVPEDRIRSVMEIASGRPDLFAERMDALLGQDWDNELEPFRHAGEGAPVRWLSKVG</sequence>
<organism evidence="1 2">
    <name type="scientific">Brevibacterium mcbrellneri ATCC 49030</name>
    <dbReference type="NCBI Taxonomy" id="585530"/>
    <lineage>
        <taxon>Bacteria</taxon>
        <taxon>Bacillati</taxon>
        <taxon>Actinomycetota</taxon>
        <taxon>Actinomycetes</taxon>
        <taxon>Micrococcales</taxon>
        <taxon>Brevibacteriaceae</taxon>
        <taxon>Brevibacterium</taxon>
    </lineage>
</organism>